<dbReference type="InterPro" id="IPR016181">
    <property type="entry name" value="Acyl_CoA_acyltransferase"/>
</dbReference>
<dbReference type="Gene3D" id="3.40.630.30">
    <property type="match status" value="1"/>
</dbReference>
<proteinExistence type="predicted"/>
<organism evidence="2 3">
    <name type="scientific">Novosphingobium hassiacum</name>
    <dbReference type="NCBI Taxonomy" id="173676"/>
    <lineage>
        <taxon>Bacteria</taxon>
        <taxon>Pseudomonadati</taxon>
        <taxon>Pseudomonadota</taxon>
        <taxon>Alphaproteobacteria</taxon>
        <taxon>Sphingomonadales</taxon>
        <taxon>Sphingomonadaceae</taxon>
        <taxon>Novosphingobium</taxon>
    </lineage>
</organism>
<dbReference type="EMBL" id="JACICY010000004">
    <property type="protein sequence ID" value="MBB3860713.1"/>
    <property type="molecule type" value="Genomic_DNA"/>
</dbReference>
<accession>A0A7W5ZX24</accession>
<protein>
    <submittedName>
        <fullName evidence="2">RimJ/RimL family protein N-acetyltransferase</fullName>
    </submittedName>
</protein>
<comment type="caution">
    <text evidence="2">The sequence shown here is derived from an EMBL/GenBank/DDBJ whole genome shotgun (WGS) entry which is preliminary data.</text>
</comment>
<keyword evidence="2" id="KW-0808">Transferase</keyword>
<dbReference type="AlphaFoldDB" id="A0A7W5ZX24"/>
<dbReference type="InterPro" id="IPR000182">
    <property type="entry name" value="GNAT_dom"/>
</dbReference>
<evidence type="ECO:0000313" key="2">
    <source>
        <dbReference type="EMBL" id="MBB3860713.1"/>
    </source>
</evidence>
<reference evidence="2 3" key="1">
    <citation type="submission" date="2020-08" db="EMBL/GenBank/DDBJ databases">
        <title>Genomic Encyclopedia of Type Strains, Phase IV (KMG-IV): sequencing the most valuable type-strain genomes for metagenomic binning, comparative biology and taxonomic classification.</title>
        <authorList>
            <person name="Goeker M."/>
        </authorList>
    </citation>
    <scope>NUCLEOTIDE SEQUENCE [LARGE SCALE GENOMIC DNA]</scope>
    <source>
        <strain evidence="2 3">DSM 14552</strain>
    </source>
</reference>
<dbReference type="RefSeq" id="WP_183612978.1">
    <property type="nucleotide sequence ID" value="NZ_JACICY010000004.1"/>
</dbReference>
<dbReference type="PANTHER" id="PTHR43610:SF1">
    <property type="entry name" value="N-ACETYLTRANSFERASE DOMAIN-CONTAINING PROTEIN"/>
    <property type="match status" value="1"/>
</dbReference>
<dbReference type="PROSITE" id="PS51186">
    <property type="entry name" value="GNAT"/>
    <property type="match status" value="1"/>
</dbReference>
<dbReference type="GO" id="GO:0016747">
    <property type="term" value="F:acyltransferase activity, transferring groups other than amino-acyl groups"/>
    <property type="evidence" value="ECO:0007669"/>
    <property type="project" value="InterPro"/>
</dbReference>
<feature type="domain" description="N-acetyltransferase" evidence="1">
    <location>
        <begin position="18"/>
        <end position="172"/>
    </location>
</feature>
<evidence type="ECO:0000259" key="1">
    <source>
        <dbReference type="PROSITE" id="PS51186"/>
    </source>
</evidence>
<dbReference type="PANTHER" id="PTHR43610">
    <property type="entry name" value="BLL6696 PROTEIN"/>
    <property type="match status" value="1"/>
</dbReference>
<sequence length="185" mass="20850">MTKDDSLGLLVTLRDGDLTLEPLREEHRAALKAVCAEDQNIWEMYALSYAPDAFDDSFYKLLTNPARLPFAAVSGGEIAGVTAWIDANPRWLSAEIGNTYLSPRFRQNKVNGRMKRLLIAHGFACGLKRIQLCVDTRNERSQAACRKIGATLEGVLRNHMITWTGYLRDSAVFSIVERDRERLGY</sequence>
<dbReference type="SUPFAM" id="SSF55729">
    <property type="entry name" value="Acyl-CoA N-acyltransferases (Nat)"/>
    <property type="match status" value="1"/>
</dbReference>
<dbReference type="Pfam" id="PF13302">
    <property type="entry name" value="Acetyltransf_3"/>
    <property type="match status" value="1"/>
</dbReference>
<gene>
    <name evidence="2" type="ORF">GGQ88_001982</name>
</gene>
<evidence type="ECO:0000313" key="3">
    <source>
        <dbReference type="Proteomes" id="UP000562395"/>
    </source>
</evidence>
<dbReference type="Proteomes" id="UP000562395">
    <property type="component" value="Unassembled WGS sequence"/>
</dbReference>
<dbReference type="CDD" id="cd04301">
    <property type="entry name" value="NAT_SF"/>
    <property type="match status" value="1"/>
</dbReference>
<keyword evidence="3" id="KW-1185">Reference proteome</keyword>
<name>A0A7W5ZX24_9SPHN</name>